<evidence type="ECO:0000313" key="3">
    <source>
        <dbReference type="EMBL" id="AQG81297.1"/>
    </source>
</evidence>
<protein>
    <submittedName>
        <fullName evidence="3">Glycerol-3-phosphate dehydrogenase</fullName>
    </submittedName>
</protein>
<dbReference type="PANTHER" id="PTHR40459:SF1">
    <property type="entry name" value="CONSERVED HYPOTHETICAL ALANINE AND LEUCINE RICH PROTEIN"/>
    <property type="match status" value="1"/>
</dbReference>
<feature type="domain" description="Pyrroline-5-carboxylate reductase catalytic N-terminal" evidence="1">
    <location>
        <begin position="3"/>
        <end position="85"/>
    </location>
</feature>
<evidence type="ECO:0000259" key="1">
    <source>
        <dbReference type="Pfam" id="PF03807"/>
    </source>
</evidence>
<dbReference type="RefSeq" id="WP_077132760.1">
    <property type="nucleotide sequence ID" value="NZ_CP014263.1"/>
</dbReference>
<dbReference type="AlphaFoldDB" id="A0A1P9X0Z4"/>
<dbReference type="KEGG" id="smon:AWR27_19415"/>
<dbReference type="InterPro" id="IPR008927">
    <property type="entry name" value="6-PGluconate_DH-like_C_sf"/>
</dbReference>
<dbReference type="SUPFAM" id="SSF51735">
    <property type="entry name" value="NAD(P)-binding Rossmann-fold domains"/>
    <property type="match status" value="1"/>
</dbReference>
<sequence>MEISFIGAGNLAWHLAPALENAGHHINEVYSRQLQHARQLIHNLYDTQTHSDLNFADSPSKLFVLAVPDDALDDVCSRLVLPENAMLVHTSGSQPLASLERWMAVYSDVPVRTGVFYALQTFTHGQSFMAFDTIPLCIEASDKETEDKLVEIGQEISDTVYLITSGERLTLHTAAVFASNFTNHLLALAHDLALSHDLEFDLLRPLIAETFRKGLAADNPADVQTGPARRHDLTTISRHLDLLTNEPRLAEIYQVLTESIKRKYSR</sequence>
<dbReference type="InterPro" id="IPR018931">
    <property type="entry name" value="DUF2520"/>
</dbReference>
<dbReference type="EMBL" id="CP014263">
    <property type="protein sequence ID" value="AQG81297.1"/>
    <property type="molecule type" value="Genomic_DNA"/>
</dbReference>
<organism evidence="3 4">
    <name type="scientific">Spirosoma montaniterrae</name>
    <dbReference type="NCBI Taxonomy" id="1178516"/>
    <lineage>
        <taxon>Bacteria</taxon>
        <taxon>Pseudomonadati</taxon>
        <taxon>Bacteroidota</taxon>
        <taxon>Cytophagia</taxon>
        <taxon>Cytophagales</taxon>
        <taxon>Cytophagaceae</taxon>
        <taxon>Spirosoma</taxon>
    </lineage>
</organism>
<proteinExistence type="predicted"/>
<dbReference type="STRING" id="1178516.AWR27_19415"/>
<dbReference type="InterPro" id="IPR036291">
    <property type="entry name" value="NAD(P)-bd_dom_sf"/>
</dbReference>
<dbReference type="Gene3D" id="1.10.1040.20">
    <property type="entry name" value="ProC-like, C-terminal domain"/>
    <property type="match status" value="1"/>
</dbReference>
<keyword evidence="4" id="KW-1185">Reference proteome</keyword>
<dbReference type="SUPFAM" id="SSF48179">
    <property type="entry name" value="6-phosphogluconate dehydrogenase C-terminal domain-like"/>
    <property type="match status" value="1"/>
</dbReference>
<dbReference type="Gene3D" id="3.40.50.720">
    <property type="entry name" value="NAD(P)-binding Rossmann-like Domain"/>
    <property type="match status" value="1"/>
</dbReference>
<dbReference type="OrthoDB" id="9810755at2"/>
<evidence type="ECO:0000259" key="2">
    <source>
        <dbReference type="Pfam" id="PF10728"/>
    </source>
</evidence>
<accession>A0A1P9X0Z4</accession>
<gene>
    <name evidence="3" type="ORF">AWR27_19415</name>
</gene>
<evidence type="ECO:0000313" key="4">
    <source>
        <dbReference type="Proteomes" id="UP000187941"/>
    </source>
</evidence>
<dbReference type="InterPro" id="IPR037108">
    <property type="entry name" value="TM1727-like_C_sf"/>
</dbReference>
<dbReference type="Pfam" id="PF03807">
    <property type="entry name" value="F420_oxidored"/>
    <property type="match status" value="1"/>
</dbReference>
<dbReference type="Proteomes" id="UP000187941">
    <property type="component" value="Chromosome"/>
</dbReference>
<dbReference type="Pfam" id="PF10728">
    <property type="entry name" value="DUF2520"/>
    <property type="match status" value="1"/>
</dbReference>
<dbReference type="InterPro" id="IPR028939">
    <property type="entry name" value="P5C_Rdtase_cat_N"/>
</dbReference>
<name>A0A1P9X0Z4_9BACT</name>
<reference evidence="3 4" key="1">
    <citation type="submission" date="2016-01" db="EMBL/GenBank/DDBJ databases">
        <authorList>
            <person name="Oliw E.H."/>
        </authorList>
    </citation>
    <scope>NUCLEOTIDE SEQUENCE [LARGE SCALE GENOMIC DNA]</scope>
    <source>
        <strain evidence="3 4">DY10</strain>
    </source>
</reference>
<feature type="domain" description="DUF2520" evidence="2">
    <location>
        <begin position="134"/>
        <end position="260"/>
    </location>
</feature>
<dbReference type="PANTHER" id="PTHR40459">
    <property type="entry name" value="CONSERVED HYPOTHETICAL ALANINE AND LEUCINE RICH PROTEIN"/>
    <property type="match status" value="1"/>
</dbReference>